<proteinExistence type="predicted"/>
<gene>
    <name evidence="2" type="ORF">Vau01_064060</name>
</gene>
<organism evidence="2 3">
    <name type="scientific">Virgisporangium aurantiacum</name>
    <dbReference type="NCBI Taxonomy" id="175570"/>
    <lineage>
        <taxon>Bacteria</taxon>
        <taxon>Bacillati</taxon>
        <taxon>Actinomycetota</taxon>
        <taxon>Actinomycetes</taxon>
        <taxon>Micromonosporales</taxon>
        <taxon>Micromonosporaceae</taxon>
        <taxon>Virgisporangium</taxon>
    </lineage>
</organism>
<accession>A0A8J3ZBX5</accession>
<feature type="region of interest" description="Disordered" evidence="1">
    <location>
        <begin position="1"/>
        <end position="73"/>
    </location>
</feature>
<protein>
    <submittedName>
        <fullName evidence="2">Uncharacterized protein</fullName>
    </submittedName>
</protein>
<dbReference type="Proteomes" id="UP000612585">
    <property type="component" value="Unassembled WGS sequence"/>
</dbReference>
<evidence type="ECO:0000256" key="1">
    <source>
        <dbReference type="SAM" id="MobiDB-lite"/>
    </source>
</evidence>
<reference evidence="2" key="1">
    <citation type="submission" date="2021-01" db="EMBL/GenBank/DDBJ databases">
        <title>Whole genome shotgun sequence of Virgisporangium aurantiacum NBRC 16421.</title>
        <authorList>
            <person name="Komaki H."/>
            <person name="Tamura T."/>
        </authorList>
    </citation>
    <scope>NUCLEOTIDE SEQUENCE</scope>
    <source>
        <strain evidence="2">NBRC 16421</strain>
    </source>
</reference>
<evidence type="ECO:0000313" key="2">
    <source>
        <dbReference type="EMBL" id="GIJ58890.1"/>
    </source>
</evidence>
<sequence>MQTEAQDAAAESTRHPAQPEPPEQERRPASGRRQATYAEDSKCKRFSVDESHAVADQSLQRPPERRQHERSDK</sequence>
<dbReference type="EMBL" id="BOPG01000043">
    <property type="protein sequence ID" value="GIJ58890.1"/>
    <property type="molecule type" value="Genomic_DNA"/>
</dbReference>
<comment type="caution">
    <text evidence="2">The sequence shown here is derived from an EMBL/GenBank/DDBJ whole genome shotgun (WGS) entry which is preliminary data.</text>
</comment>
<name>A0A8J3ZBX5_9ACTN</name>
<dbReference type="AlphaFoldDB" id="A0A8J3ZBX5"/>
<keyword evidence="3" id="KW-1185">Reference proteome</keyword>
<feature type="compositionally biased region" description="Basic and acidic residues" evidence="1">
    <location>
        <begin position="39"/>
        <end position="53"/>
    </location>
</feature>
<evidence type="ECO:0000313" key="3">
    <source>
        <dbReference type="Proteomes" id="UP000612585"/>
    </source>
</evidence>
<feature type="compositionally biased region" description="Basic and acidic residues" evidence="1">
    <location>
        <begin position="62"/>
        <end position="73"/>
    </location>
</feature>